<evidence type="ECO:0000313" key="4">
    <source>
        <dbReference type="Proteomes" id="UP000631114"/>
    </source>
</evidence>
<organism evidence="3 4">
    <name type="scientific">Coptis chinensis</name>
    <dbReference type="NCBI Taxonomy" id="261450"/>
    <lineage>
        <taxon>Eukaryota</taxon>
        <taxon>Viridiplantae</taxon>
        <taxon>Streptophyta</taxon>
        <taxon>Embryophyta</taxon>
        <taxon>Tracheophyta</taxon>
        <taxon>Spermatophyta</taxon>
        <taxon>Magnoliopsida</taxon>
        <taxon>Ranunculales</taxon>
        <taxon>Ranunculaceae</taxon>
        <taxon>Coptidoideae</taxon>
        <taxon>Coptis</taxon>
    </lineage>
</organism>
<evidence type="ECO:0000313" key="3">
    <source>
        <dbReference type="EMBL" id="KAF9613495.1"/>
    </source>
</evidence>
<keyword evidence="4" id="KW-1185">Reference proteome</keyword>
<dbReference type="InterPro" id="IPR057596">
    <property type="entry name" value="RDRP_core"/>
</dbReference>
<dbReference type="AlphaFoldDB" id="A0A835LZN4"/>
<comment type="function">
    <text evidence="1">Probably involved in the RNA silencing pathway and required for the generation of small interfering RNAs (siRNAs).</text>
</comment>
<dbReference type="EMBL" id="JADFTS010000003">
    <property type="protein sequence ID" value="KAF9613495.1"/>
    <property type="molecule type" value="Genomic_DNA"/>
</dbReference>
<dbReference type="GO" id="GO:0003968">
    <property type="term" value="F:RNA-directed RNA polymerase activity"/>
    <property type="evidence" value="ECO:0007669"/>
    <property type="project" value="UniProtKB-KW"/>
</dbReference>
<evidence type="ECO:0000259" key="2">
    <source>
        <dbReference type="Pfam" id="PF05183"/>
    </source>
</evidence>
<dbReference type="Pfam" id="PF05183">
    <property type="entry name" value="RdRP"/>
    <property type="match status" value="1"/>
</dbReference>
<keyword evidence="1" id="KW-0548">Nucleotidyltransferase</keyword>
<dbReference type="GO" id="GO:0030422">
    <property type="term" value="P:siRNA processing"/>
    <property type="evidence" value="ECO:0007669"/>
    <property type="project" value="TreeGrafter"/>
</dbReference>
<keyword evidence="1" id="KW-0696">RNA-directed RNA polymerase</keyword>
<dbReference type="EC" id="2.7.7.48" evidence="1"/>
<keyword evidence="1" id="KW-0943">RNA-mediated gene silencing</keyword>
<evidence type="ECO:0000256" key="1">
    <source>
        <dbReference type="RuleBase" id="RU363098"/>
    </source>
</evidence>
<name>A0A835LZN4_9MAGN</name>
<dbReference type="GO" id="GO:0003723">
    <property type="term" value="F:RNA binding"/>
    <property type="evidence" value="ECO:0007669"/>
    <property type="project" value="UniProtKB-KW"/>
</dbReference>
<comment type="similarity">
    <text evidence="1">Belongs to the RdRP family.</text>
</comment>
<accession>A0A835LZN4</accession>
<protein>
    <recommendedName>
        <fullName evidence="1">RNA-dependent RNA polymerase</fullName>
        <ecNumber evidence="1">2.7.7.48</ecNumber>
    </recommendedName>
</protein>
<keyword evidence="1" id="KW-0808">Transferase</keyword>
<proteinExistence type="inferred from homology"/>
<dbReference type="InterPro" id="IPR007855">
    <property type="entry name" value="RDRP"/>
</dbReference>
<dbReference type="PANTHER" id="PTHR23079:SF18">
    <property type="entry name" value="RNA-DEPENDENT RNA POLYMERASE 6"/>
    <property type="match status" value="1"/>
</dbReference>
<comment type="caution">
    <text evidence="3">The sequence shown here is derived from an EMBL/GenBank/DDBJ whole genome shotgun (WGS) entry which is preliminary data.</text>
</comment>
<sequence>MGLCFSSMYATLDVPTNEVNLKLPNIERNEYVFYDGIGMLTLDLAMAVSDKLQLNVYPPSTYQIRFAGCKGSLPVSLEHIMESTSP</sequence>
<dbReference type="Proteomes" id="UP000631114">
    <property type="component" value="Unassembled WGS sequence"/>
</dbReference>
<keyword evidence="1" id="KW-0694">RNA-binding</keyword>
<comment type="catalytic activity">
    <reaction evidence="1">
        <text>RNA(n) + a ribonucleoside 5'-triphosphate = RNA(n+1) + diphosphate</text>
        <dbReference type="Rhea" id="RHEA:21248"/>
        <dbReference type="Rhea" id="RHEA-COMP:14527"/>
        <dbReference type="Rhea" id="RHEA-COMP:17342"/>
        <dbReference type="ChEBI" id="CHEBI:33019"/>
        <dbReference type="ChEBI" id="CHEBI:61557"/>
        <dbReference type="ChEBI" id="CHEBI:140395"/>
        <dbReference type="EC" id="2.7.7.48"/>
    </reaction>
</comment>
<gene>
    <name evidence="3" type="ORF">IFM89_008342</name>
</gene>
<reference evidence="3 4" key="1">
    <citation type="submission" date="2020-10" db="EMBL/GenBank/DDBJ databases">
        <title>The Coptis chinensis genome and diversification of protoberbering-type alkaloids.</title>
        <authorList>
            <person name="Wang B."/>
            <person name="Shu S."/>
            <person name="Song C."/>
            <person name="Liu Y."/>
        </authorList>
    </citation>
    <scope>NUCLEOTIDE SEQUENCE [LARGE SCALE GENOMIC DNA]</scope>
    <source>
        <strain evidence="3">HL-2020</strain>
        <tissue evidence="3">Leaf</tissue>
    </source>
</reference>
<feature type="domain" description="RDRP core" evidence="2">
    <location>
        <begin position="1"/>
        <end position="76"/>
    </location>
</feature>
<dbReference type="PANTHER" id="PTHR23079">
    <property type="entry name" value="RNA-DEPENDENT RNA POLYMERASE"/>
    <property type="match status" value="1"/>
</dbReference>
<dbReference type="GO" id="GO:0031380">
    <property type="term" value="C:nuclear RNA-directed RNA polymerase complex"/>
    <property type="evidence" value="ECO:0007669"/>
    <property type="project" value="TreeGrafter"/>
</dbReference>
<dbReference type="OrthoDB" id="6513042at2759"/>